<dbReference type="EMBL" id="JAUJEB010000004">
    <property type="protein sequence ID" value="MDN5213931.1"/>
    <property type="molecule type" value="Genomic_DNA"/>
</dbReference>
<proteinExistence type="predicted"/>
<protein>
    <submittedName>
        <fullName evidence="1">YfiR family protein</fullName>
    </submittedName>
</protein>
<sequence length="184" mass="20445">MTNIYLKKLEKTVCVLFLGLVMISFSSSKAPGQIDTNAKIKSLFIYNFAKYVEWPGKMKDGDFVIGILGDHPTLHSELSKMAQTKTRGDQSFKIENYKNANEVSKCHILYIEATKSDQLQNVVNDRSGKSTLIVGDGPGLAKQGAGISFYEMQSKQKMEINPDNLEKYNLKVSSQLVALATVVK</sequence>
<accession>A0ABT8L9K4</accession>
<evidence type="ECO:0000313" key="2">
    <source>
        <dbReference type="Proteomes" id="UP001172083"/>
    </source>
</evidence>
<dbReference type="RefSeq" id="WP_346759270.1">
    <property type="nucleotide sequence ID" value="NZ_JAUJEB010000004.1"/>
</dbReference>
<organism evidence="1 2">
    <name type="scientific">Agaribacillus aureus</name>
    <dbReference type="NCBI Taxonomy" id="3051825"/>
    <lineage>
        <taxon>Bacteria</taxon>
        <taxon>Pseudomonadati</taxon>
        <taxon>Bacteroidota</taxon>
        <taxon>Cytophagia</taxon>
        <taxon>Cytophagales</taxon>
        <taxon>Splendidivirgaceae</taxon>
        <taxon>Agaribacillus</taxon>
    </lineage>
</organism>
<evidence type="ECO:0000313" key="1">
    <source>
        <dbReference type="EMBL" id="MDN5213931.1"/>
    </source>
</evidence>
<dbReference type="InterPro" id="IPR025293">
    <property type="entry name" value="YfiR/HmsC-like"/>
</dbReference>
<name>A0ABT8L9K4_9BACT</name>
<dbReference type="Proteomes" id="UP001172083">
    <property type="component" value="Unassembled WGS sequence"/>
</dbReference>
<comment type="caution">
    <text evidence="1">The sequence shown here is derived from an EMBL/GenBank/DDBJ whole genome shotgun (WGS) entry which is preliminary data.</text>
</comment>
<gene>
    <name evidence="1" type="ORF">QQ020_17785</name>
</gene>
<dbReference type="Pfam" id="PF13689">
    <property type="entry name" value="DUF4154"/>
    <property type="match status" value="1"/>
</dbReference>
<reference evidence="1" key="1">
    <citation type="submission" date="2023-06" db="EMBL/GenBank/DDBJ databases">
        <title>Genomic of Agaribacillus aureum.</title>
        <authorList>
            <person name="Wang G."/>
        </authorList>
    </citation>
    <scope>NUCLEOTIDE SEQUENCE</scope>
    <source>
        <strain evidence="1">BMA12</strain>
    </source>
</reference>
<keyword evidence="2" id="KW-1185">Reference proteome</keyword>